<keyword evidence="2" id="KW-1133">Transmembrane helix</keyword>
<evidence type="ECO:0000256" key="2">
    <source>
        <dbReference type="SAM" id="Phobius"/>
    </source>
</evidence>
<keyword evidence="2" id="KW-0472">Membrane</keyword>
<evidence type="ECO:0000256" key="1">
    <source>
        <dbReference type="SAM" id="MobiDB-lite"/>
    </source>
</evidence>
<protein>
    <submittedName>
        <fullName evidence="3">Uncharacterized protein</fullName>
    </submittedName>
</protein>
<evidence type="ECO:0000313" key="4">
    <source>
        <dbReference type="Proteomes" id="UP000654075"/>
    </source>
</evidence>
<sequence length="93" mass="10016">VAAKRKAAAAPAPESGEKKKAEDEGGYMTIRIGKVKVNLSRIPELLLLLAIAAYVSSLCVKQLGVTWPGAIPMGLFIARQLQKLLQWLNSVES</sequence>
<dbReference type="Proteomes" id="UP000654075">
    <property type="component" value="Unassembled WGS sequence"/>
</dbReference>
<dbReference type="EMBL" id="CAJNNV010026629">
    <property type="protein sequence ID" value="CAE8618672.1"/>
    <property type="molecule type" value="Genomic_DNA"/>
</dbReference>
<keyword evidence="4" id="KW-1185">Reference proteome</keyword>
<feature type="transmembrane region" description="Helical" evidence="2">
    <location>
        <begin position="45"/>
        <end position="64"/>
    </location>
</feature>
<proteinExistence type="predicted"/>
<name>A0A813G213_POLGL</name>
<evidence type="ECO:0000313" key="3">
    <source>
        <dbReference type="EMBL" id="CAE8618672.1"/>
    </source>
</evidence>
<feature type="non-terminal residue" evidence="3">
    <location>
        <position position="93"/>
    </location>
</feature>
<reference evidence="3" key="1">
    <citation type="submission" date="2021-02" db="EMBL/GenBank/DDBJ databases">
        <authorList>
            <person name="Dougan E. K."/>
            <person name="Rhodes N."/>
            <person name="Thang M."/>
            <person name="Chan C."/>
        </authorList>
    </citation>
    <scope>NUCLEOTIDE SEQUENCE</scope>
</reference>
<keyword evidence="2" id="KW-0812">Transmembrane</keyword>
<accession>A0A813G213</accession>
<feature type="region of interest" description="Disordered" evidence="1">
    <location>
        <begin position="1"/>
        <end position="23"/>
    </location>
</feature>
<gene>
    <name evidence="3" type="ORF">PGLA1383_LOCUS36276</name>
</gene>
<organism evidence="3 4">
    <name type="scientific">Polarella glacialis</name>
    <name type="common">Dinoflagellate</name>
    <dbReference type="NCBI Taxonomy" id="89957"/>
    <lineage>
        <taxon>Eukaryota</taxon>
        <taxon>Sar</taxon>
        <taxon>Alveolata</taxon>
        <taxon>Dinophyceae</taxon>
        <taxon>Suessiales</taxon>
        <taxon>Suessiaceae</taxon>
        <taxon>Polarella</taxon>
    </lineage>
</organism>
<comment type="caution">
    <text evidence="3">The sequence shown here is derived from an EMBL/GenBank/DDBJ whole genome shotgun (WGS) entry which is preliminary data.</text>
</comment>
<dbReference type="AlphaFoldDB" id="A0A813G213"/>